<comment type="subcellular location">
    <subcellularLocation>
        <location evidence="1 11">Cell outer membrane</location>
        <topology evidence="1 11">Multi-pass membrane protein</topology>
    </subcellularLocation>
</comment>
<evidence type="ECO:0000259" key="15">
    <source>
        <dbReference type="Pfam" id="PF07715"/>
    </source>
</evidence>
<dbReference type="Pfam" id="PF07715">
    <property type="entry name" value="Plug"/>
    <property type="match status" value="1"/>
</dbReference>
<keyword evidence="10 11" id="KW-0998">Cell outer membrane</keyword>
<comment type="similarity">
    <text evidence="11 12">Belongs to the TonB-dependent receptor family.</text>
</comment>
<gene>
    <name evidence="16" type="ordered locus">BN4_11242</name>
</gene>
<dbReference type="Gene3D" id="2.40.170.20">
    <property type="entry name" value="TonB-dependent receptor, beta-barrel domain"/>
    <property type="match status" value="1"/>
</dbReference>
<evidence type="ECO:0000256" key="7">
    <source>
        <dbReference type="ARBA" id="ARBA00023065"/>
    </source>
</evidence>
<keyword evidence="9 11" id="KW-0472">Membrane</keyword>
<evidence type="ECO:0000256" key="13">
    <source>
        <dbReference type="SAM" id="SignalP"/>
    </source>
</evidence>
<evidence type="ECO:0000313" key="17">
    <source>
        <dbReference type="Proteomes" id="UP000011724"/>
    </source>
</evidence>
<dbReference type="EMBL" id="FO203427">
    <property type="protein sequence ID" value="CCH48479.1"/>
    <property type="molecule type" value="Genomic_DNA"/>
</dbReference>
<organism evidence="16 17">
    <name type="scientific">Pseudodesulfovibrio piezophilus (strain DSM 21447 / JCM 15486 / C1TLV30)</name>
    <name type="common">Desulfovibrio piezophilus</name>
    <dbReference type="NCBI Taxonomy" id="1322246"/>
    <lineage>
        <taxon>Bacteria</taxon>
        <taxon>Pseudomonadati</taxon>
        <taxon>Thermodesulfobacteriota</taxon>
        <taxon>Desulfovibrionia</taxon>
        <taxon>Desulfovibrionales</taxon>
        <taxon>Desulfovibrionaceae</taxon>
    </lineage>
</organism>
<evidence type="ECO:0000259" key="14">
    <source>
        <dbReference type="Pfam" id="PF00593"/>
    </source>
</evidence>
<dbReference type="PATRIC" id="fig|879567.3.peg.1285"/>
<dbReference type="eggNOG" id="COG4771">
    <property type="taxonomic scope" value="Bacteria"/>
</dbReference>
<dbReference type="InterPro" id="IPR012910">
    <property type="entry name" value="Plug_dom"/>
</dbReference>
<dbReference type="STRING" id="1322246.BN4_11242"/>
<dbReference type="SUPFAM" id="SSF56935">
    <property type="entry name" value="Porins"/>
    <property type="match status" value="1"/>
</dbReference>
<evidence type="ECO:0000256" key="12">
    <source>
        <dbReference type="RuleBase" id="RU003357"/>
    </source>
</evidence>
<dbReference type="GO" id="GO:0009279">
    <property type="term" value="C:cell outer membrane"/>
    <property type="evidence" value="ECO:0007669"/>
    <property type="project" value="UniProtKB-SubCell"/>
</dbReference>
<evidence type="ECO:0000256" key="5">
    <source>
        <dbReference type="ARBA" id="ARBA00022692"/>
    </source>
</evidence>
<evidence type="ECO:0000313" key="16">
    <source>
        <dbReference type="EMBL" id="CCH48479.1"/>
    </source>
</evidence>
<dbReference type="AlphaFoldDB" id="M1WPN5"/>
<sequence length="734" mass="80500">MGFFVKERVVSYCLATVLLLGLPGAGFAADPVSDTEVVEAASKDEEDAQNRKNVTLPDVVVTSQKLEQRLVEVPVSISYFDGQQIEDAQLEDVDELSRYTAGVFARSIGGADAHTIINIRGLVSGGSDFFSRPVGLFRDGVSINGGYEPMFFDMEDVEVLRGPQGTLYGPNTLAGAMVMRSKKPVFEKEVDFSAAYESYNTKRLSGMVNAPLSETAAVRIAGGYEHSDGFFKNDTRDEDGAGSESFSLRGQLALQPSDDFSVNLNLNGYRRHGDYSIYNTAQNFADDPWHTDQDDLGGVESEAFGQVLTMENDGDSIGLTSVTGHRDYSYEENSDVDFTSNDYLGSRFRLNNSQFSQELRLHTLDKDARLQWVSGVYGSYEKQRTRDVYSITNSYLVTVNPAFSGLGDVIRNQDTTVKVYNGAVFGQATYGLTDKIYVTGGLRYDQVYKDMEGDALNEGNAAVLSAFGLDATYNAEGKKAFSAILPKGVVEYRFTPDINVYASVTRGYKPGGFMTANVPLAEENFDSEYSWSYEIGSKTSLLDHRLDLSCALFYILMKDQQLIKLIPAGSVVDNAGESHSQGLEVEAKYRVTDGWDVFSALTLMEAEVDDAGDSSATYSGAETPYSPDVKFNLGVQHTVQSGVLEGLFIRAENTYVDSYYIDLDNTTLQDPVNMVSAKVGYEKENYSVYLYGKNLLNEEVMSTAFDNSSMMAGQTSVGPMLAPRSLGIMAQVSF</sequence>
<dbReference type="PROSITE" id="PS52016">
    <property type="entry name" value="TONB_DEPENDENT_REC_3"/>
    <property type="match status" value="1"/>
</dbReference>
<accession>M1WPN5</accession>
<dbReference type="InterPro" id="IPR036942">
    <property type="entry name" value="Beta-barrel_TonB_sf"/>
</dbReference>
<dbReference type="PANTHER" id="PTHR32552">
    <property type="entry name" value="FERRICHROME IRON RECEPTOR-RELATED"/>
    <property type="match status" value="1"/>
</dbReference>
<dbReference type="HOGENOM" id="CLU_008287_15_2_7"/>
<keyword evidence="17" id="KW-1185">Reference proteome</keyword>
<feature type="chain" id="PRO_5004018946" evidence="13">
    <location>
        <begin position="29"/>
        <end position="734"/>
    </location>
</feature>
<dbReference type="Proteomes" id="UP000011724">
    <property type="component" value="Chromosome"/>
</dbReference>
<dbReference type="GO" id="GO:0006826">
    <property type="term" value="P:iron ion transport"/>
    <property type="evidence" value="ECO:0007669"/>
    <property type="project" value="UniProtKB-KW"/>
</dbReference>
<name>M1WPN5_PSEP2</name>
<dbReference type="OrthoDB" id="9763670at2"/>
<reference evidence="17" key="2">
    <citation type="journal article" date="2013" name="Stand. Genomic Sci.">
        <title>Complete genome sequence of Desulfocapsa sulfexigens, a marine deltaproteobacterium specialized in disproportionating inorganic sulfur compounds.</title>
        <authorList>
            <person name="Finster K.W."/>
            <person name="Kjeldsen K.U."/>
            <person name="Kube M."/>
            <person name="Reinhardt R."/>
            <person name="Mussmann M."/>
            <person name="Amann R."/>
            <person name="Schreiber L."/>
        </authorList>
    </citation>
    <scope>NUCLEOTIDE SEQUENCE [LARGE SCALE GENOMIC DNA]</scope>
    <source>
        <strain evidence="17">DSM 10523 / SB164P1</strain>
    </source>
</reference>
<dbReference type="KEGG" id="dpi:BN4_11242"/>
<keyword evidence="16" id="KW-0675">Receptor</keyword>
<evidence type="ECO:0000256" key="3">
    <source>
        <dbReference type="ARBA" id="ARBA00022452"/>
    </source>
</evidence>
<evidence type="ECO:0000256" key="4">
    <source>
        <dbReference type="ARBA" id="ARBA00022496"/>
    </source>
</evidence>
<evidence type="ECO:0000256" key="11">
    <source>
        <dbReference type="PROSITE-ProRule" id="PRU01360"/>
    </source>
</evidence>
<feature type="domain" description="TonB-dependent receptor plug" evidence="15">
    <location>
        <begin position="71"/>
        <end position="176"/>
    </location>
</feature>
<evidence type="ECO:0000256" key="1">
    <source>
        <dbReference type="ARBA" id="ARBA00004571"/>
    </source>
</evidence>
<dbReference type="CDD" id="cd01347">
    <property type="entry name" value="ligand_gated_channel"/>
    <property type="match status" value="1"/>
</dbReference>
<dbReference type="InterPro" id="IPR039426">
    <property type="entry name" value="TonB-dep_rcpt-like"/>
</dbReference>
<evidence type="ECO:0000256" key="10">
    <source>
        <dbReference type="ARBA" id="ARBA00023237"/>
    </source>
</evidence>
<proteinExistence type="inferred from homology"/>
<dbReference type="Pfam" id="PF00593">
    <property type="entry name" value="TonB_dep_Rec_b-barrel"/>
    <property type="match status" value="1"/>
</dbReference>
<evidence type="ECO:0000256" key="9">
    <source>
        <dbReference type="ARBA" id="ARBA00023136"/>
    </source>
</evidence>
<evidence type="ECO:0000256" key="6">
    <source>
        <dbReference type="ARBA" id="ARBA00023004"/>
    </source>
</evidence>
<keyword evidence="2 11" id="KW-0813">Transport</keyword>
<keyword evidence="6" id="KW-0408">Iron</keyword>
<dbReference type="BioCyc" id="DPIE1322246:BN4_RS06215-MONOMER"/>
<keyword evidence="13" id="KW-0732">Signal</keyword>
<keyword evidence="4" id="KW-0410">Iron transport</keyword>
<feature type="domain" description="TonB-dependent receptor-like beta-barrel" evidence="14">
    <location>
        <begin position="256"/>
        <end position="695"/>
    </location>
</feature>
<feature type="signal peptide" evidence="13">
    <location>
        <begin position="1"/>
        <end position="28"/>
    </location>
</feature>
<keyword evidence="5 11" id="KW-0812">Transmembrane</keyword>
<keyword evidence="7" id="KW-0406">Ion transport</keyword>
<reference evidence="16 17" key="1">
    <citation type="journal article" date="2013" name="PLoS ONE">
        <title>The first genomic and proteomic characterization of a deep-sea sulfate reducer: insights into the piezophilic lifestyle of Desulfovibrio piezophilus.</title>
        <authorList>
            <person name="Pradel N."/>
            <person name="Ji B."/>
            <person name="Gimenez G."/>
            <person name="Talla E."/>
            <person name="Lenoble P."/>
            <person name="Garel M."/>
            <person name="Tamburini C."/>
            <person name="Fourquet P."/>
            <person name="Lebrun R."/>
            <person name="Bertin P."/>
            <person name="Denis Y."/>
            <person name="Pophillat M."/>
            <person name="Barbe V."/>
            <person name="Ollivier B."/>
            <person name="Dolla A."/>
        </authorList>
    </citation>
    <scope>NUCLEOTIDE SEQUENCE [LARGE SCALE GENOMIC DNA]</scope>
    <source>
        <strain evidence="17">DSM 10523 / SB164P1</strain>
    </source>
</reference>
<evidence type="ECO:0000256" key="8">
    <source>
        <dbReference type="ARBA" id="ARBA00023077"/>
    </source>
</evidence>
<protein>
    <submittedName>
        <fullName evidence="16">Putative Receptor-mostly Fe transport</fullName>
    </submittedName>
</protein>
<keyword evidence="3 11" id="KW-1134">Transmembrane beta strand</keyword>
<evidence type="ECO:0000256" key="2">
    <source>
        <dbReference type="ARBA" id="ARBA00022448"/>
    </source>
</evidence>
<dbReference type="PANTHER" id="PTHR32552:SF81">
    <property type="entry name" value="TONB-DEPENDENT OUTER MEMBRANE RECEPTOR"/>
    <property type="match status" value="1"/>
</dbReference>
<keyword evidence="8 12" id="KW-0798">TonB box</keyword>
<dbReference type="InterPro" id="IPR000531">
    <property type="entry name" value="Beta-barrel_TonB"/>
</dbReference>